<feature type="region of interest" description="Disordered" evidence="1">
    <location>
        <begin position="272"/>
        <end position="311"/>
    </location>
</feature>
<feature type="compositionally biased region" description="Polar residues" evidence="1">
    <location>
        <begin position="208"/>
        <end position="217"/>
    </location>
</feature>
<dbReference type="PANTHER" id="PTHR47150">
    <property type="entry name" value="OS12G0169200 PROTEIN"/>
    <property type="match status" value="1"/>
</dbReference>
<accession>A0A6L2LS34</accession>
<name>A0A6L2LS34_TANCI</name>
<proteinExistence type="predicted"/>
<dbReference type="PANTHER" id="PTHR47150:SF4">
    <property type="entry name" value="HARBINGER TRANSPOSASE-DERIVED PROTEIN-RELATED"/>
    <property type="match status" value="1"/>
</dbReference>
<feature type="compositionally biased region" description="Low complexity" evidence="1">
    <location>
        <begin position="299"/>
        <end position="308"/>
    </location>
</feature>
<feature type="compositionally biased region" description="Polar residues" evidence="1">
    <location>
        <begin position="135"/>
        <end position="144"/>
    </location>
</feature>
<comment type="caution">
    <text evidence="2">The sequence shown here is derived from an EMBL/GenBank/DDBJ whole genome shotgun (WGS) entry which is preliminary data.</text>
</comment>
<reference evidence="2" key="1">
    <citation type="journal article" date="2019" name="Sci. Rep.">
        <title>Draft genome of Tanacetum cinerariifolium, the natural source of mosquito coil.</title>
        <authorList>
            <person name="Yamashiro T."/>
            <person name="Shiraishi A."/>
            <person name="Satake H."/>
            <person name="Nakayama K."/>
        </authorList>
    </citation>
    <scope>NUCLEOTIDE SEQUENCE</scope>
</reference>
<dbReference type="AlphaFoldDB" id="A0A6L2LS34"/>
<dbReference type="InterPro" id="IPR006912">
    <property type="entry name" value="Harbinger_derived_prot"/>
</dbReference>
<gene>
    <name evidence="2" type="ORF">Tci_036604</name>
</gene>
<protein>
    <submittedName>
        <fullName evidence="2">Uncharacterized protein</fullName>
    </submittedName>
</protein>
<evidence type="ECO:0000256" key="1">
    <source>
        <dbReference type="SAM" id="MobiDB-lite"/>
    </source>
</evidence>
<dbReference type="EMBL" id="BKCJ010005053">
    <property type="protein sequence ID" value="GEU64626.1"/>
    <property type="molecule type" value="Genomic_DNA"/>
</dbReference>
<feature type="compositionally biased region" description="Basic and acidic residues" evidence="1">
    <location>
        <begin position="161"/>
        <end position="207"/>
    </location>
</feature>
<feature type="compositionally biased region" description="Basic and acidic residues" evidence="1">
    <location>
        <begin position="282"/>
        <end position="295"/>
    </location>
</feature>
<organism evidence="2">
    <name type="scientific">Tanacetum cinerariifolium</name>
    <name type="common">Dalmatian daisy</name>
    <name type="synonym">Chrysanthemum cinerariifolium</name>
    <dbReference type="NCBI Taxonomy" id="118510"/>
    <lineage>
        <taxon>Eukaryota</taxon>
        <taxon>Viridiplantae</taxon>
        <taxon>Streptophyta</taxon>
        <taxon>Embryophyta</taxon>
        <taxon>Tracheophyta</taxon>
        <taxon>Spermatophyta</taxon>
        <taxon>Magnoliopsida</taxon>
        <taxon>eudicotyledons</taxon>
        <taxon>Gunneridae</taxon>
        <taxon>Pentapetalae</taxon>
        <taxon>asterids</taxon>
        <taxon>campanulids</taxon>
        <taxon>Asterales</taxon>
        <taxon>Asteraceae</taxon>
        <taxon>Asteroideae</taxon>
        <taxon>Anthemideae</taxon>
        <taxon>Anthemidinae</taxon>
        <taxon>Tanacetum</taxon>
    </lineage>
</organism>
<feature type="compositionally biased region" description="Polar residues" evidence="1">
    <location>
        <begin position="101"/>
        <end position="110"/>
    </location>
</feature>
<evidence type="ECO:0000313" key="2">
    <source>
        <dbReference type="EMBL" id="GEU64626.1"/>
    </source>
</evidence>
<dbReference type="Pfam" id="PF04827">
    <property type="entry name" value="Plant_tran"/>
    <property type="match status" value="2"/>
</dbReference>
<feature type="region of interest" description="Disordered" evidence="1">
    <location>
        <begin position="99"/>
        <end position="226"/>
    </location>
</feature>
<sequence length="586" mass="67800">MFRDTMYLPVETLQNPFVETANIQTIEAFMNRVGYQGVVDIKKEAIQYHHFIKLIIADLMMKFSNAPKRLEEDYHSIKDDVTLEYEKVFMMVDVPMEQPPIVSTQGTNRGTPRALRSYTVSASPHEKKKRKQIVGESSSPSKSLKVTIKQKKIVEEEKDDDEYKNRLEPRSHKENPKVVDDDDDNKKEKVAEKKDDDMGSLETRTEETQITIPTLPSSPRKILSSDKEINQELTDDDRADDITLWEALRHKFEKFSTSNTSCWEDDFHSYHDEHQDDDAPLEGEKSMKRSKESKRSKSARGSSSNHSKQILVMRANNKPNSFSEANFKYLNKNDIEDLYYLCQSRKVDNRERCGHFKDQEMDCGAWKQILGEGGESLWCLITCASDVFDEYLQMSEHTAQDALFFFNMCIIELYMLKYLRKLTSEDICHGNVNMAGVIKKYPTIMLEAVSLQDLWIWHAFYGIAGTNNDINVLDNFSLFDDLLDDLAHVVPYGVATDPKHTYLKHLYESARKDVERAFGVLQGHWGLIQQLARAYEVNTLRRIVYAGIILHNMILEDQNMSIVGLNHVYSNPARSMQTMWIDRCET</sequence>